<dbReference type="Proteomes" id="UP001410394">
    <property type="component" value="Unassembled WGS sequence"/>
</dbReference>
<comment type="caution">
    <text evidence="3">The sequence shown here is derived from an EMBL/GenBank/DDBJ whole genome shotgun (WGS) entry which is preliminary data.</text>
</comment>
<proteinExistence type="predicted"/>
<dbReference type="PROSITE" id="PS50914">
    <property type="entry name" value="BON"/>
    <property type="match status" value="2"/>
</dbReference>
<reference evidence="3 4" key="1">
    <citation type="journal article" date="2018" name="Int. J. Syst. Evol. Microbiol.">
        <title>Uliginosibacterium sediminicola sp. nov., isolated from freshwater sediment.</title>
        <authorList>
            <person name="Hwang W.M."/>
            <person name="Kim S.M."/>
            <person name="Kang K."/>
            <person name="Ahn T.Y."/>
        </authorList>
    </citation>
    <scope>NUCLEOTIDE SEQUENCE [LARGE SCALE GENOMIC DNA]</scope>
    <source>
        <strain evidence="3 4">M1-21</strain>
    </source>
</reference>
<feature type="domain" description="BON" evidence="2">
    <location>
        <begin position="44"/>
        <end position="115"/>
    </location>
</feature>
<dbReference type="InterPro" id="IPR007055">
    <property type="entry name" value="BON_dom"/>
</dbReference>
<sequence>MTRRTLATLALTAACVAGLPACVPLIATGVGTGVASTLDRRTYGTQLMDQEIEIRVMRGINARFDNQVDISTTAYNGWVVLSGQASSEAFRAEAEKIALDTPNVRKVFNEVTVGWPASFSSGANDRLITSKIKTRLFDPELSGISGHHVKIVTEAGTVFMLGMLTEAESRIAIDIARTTTGVQKVVNLFEIISEEDARRLTQPPTSNPSSVR</sequence>
<dbReference type="InterPro" id="IPR051686">
    <property type="entry name" value="Lipoprotein_DolP"/>
</dbReference>
<accession>A0ABU9YWR4</accession>
<feature type="signal peptide" evidence="1">
    <location>
        <begin position="1"/>
        <end position="27"/>
    </location>
</feature>
<dbReference type="EMBL" id="JBDIVE010000002">
    <property type="protein sequence ID" value="MEN3068158.1"/>
    <property type="molecule type" value="Genomic_DNA"/>
</dbReference>
<evidence type="ECO:0000256" key="1">
    <source>
        <dbReference type="SAM" id="SignalP"/>
    </source>
</evidence>
<name>A0ABU9YWR4_9RHOO</name>
<feature type="chain" id="PRO_5045059186" evidence="1">
    <location>
        <begin position="28"/>
        <end position="212"/>
    </location>
</feature>
<protein>
    <submittedName>
        <fullName evidence="3">BON domain-containing protein</fullName>
    </submittedName>
</protein>
<keyword evidence="4" id="KW-1185">Reference proteome</keyword>
<keyword evidence="1" id="KW-0732">Signal</keyword>
<dbReference type="PANTHER" id="PTHR34606:SF4">
    <property type="entry name" value="OUTER MEMBRANE LIPOPROTEIN DOLP"/>
    <property type="match status" value="1"/>
</dbReference>
<evidence type="ECO:0000313" key="4">
    <source>
        <dbReference type="Proteomes" id="UP001410394"/>
    </source>
</evidence>
<evidence type="ECO:0000313" key="3">
    <source>
        <dbReference type="EMBL" id="MEN3068158.1"/>
    </source>
</evidence>
<dbReference type="PANTHER" id="PTHR34606">
    <property type="entry name" value="BON DOMAIN-CONTAINING PROTEIN"/>
    <property type="match status" value="1"/>
</dbReference>
<dbReference type="Gene3D" id="3.30.1340.30">
    <property type="match status" value="1"/>
</dbReference>
<gene>
    <name evidence="3" type="ORF">ABDB84_06680</name>
</gene>
<organism evidence="3 4">
    <name type="scientific">Uliginosibacterium sediminicola</name>
    <dbReference type="NCBI Taxonomy" id="2024550"/>
    <lineage>
        <taxon>Bacteria</taxon>
        <taxon>Pseudomonadati</taxon>
        <taxon>Pseudomonadota</taxon>
        <taxon>Betaproteobacteria</taxon>
        <taxon>Rhodocyclales</taxon>
        <taxon>Zoogloeaceae</taxon>
        <taxon>Uliginosibacterium</taxon>
    </lineage>
</organism>
<feature type="domain" description="BON" evidence="2">
    <location>
        <begin position="124"/>
        <end position="193"/>
    </location>
</feature>
<dbReference type="RefSeq" id="WP_345918918.1">
    <property type="nucleotide sequence ID" value="NZ_JBDIVE010000002.1"/>
</dbReference>
<dbReference type="Pfam" id="PF04972">
    <property type="entry name" value="BON"/>
    <property type="match status" value="2"/>
</dbReference>
<dbReference type="PROSITE" id="PS51257">
    <property type="entry name" value="PROKAR_LIPOPROTEIN"/>
    <property type="match status" value="1"/>
</dbReference>
<evidence type="ECO:0000259" key="2">
    <source>
        <dbReference type="PROSITE" id="PS50914"/>
    </source>
</evidence>